<sequence length="266" mass="28438">MLDSAHPLHRLRRQIAAIERPLPKKGIAVAATGHPGIDRALGGGLPRGRLHEVFAAEPDDAGSAAGFASMLAQMLGGGIIWLREERVERQAGGLHAPGLREIGIDPARLILGLLPDPLAVLRAAADVVRCPEAGVAVVELWRNPRQLDLTASRRLALAAETSGVTVLLLRVSALPAPSTAHTRWAVRSAPSLPLEANAPGHPAMEVELLRQRGRPAGGVWQVEWDREQTIFRDRNRDRPALSGAVVLLPVRGPAGADEVIPFRRTG</sequence>
<dbReference type="SUPFAM" id="SSF52540">
    <property type="entry name" value="P-loop containing nucleoside triphosphate hydrolases"/>
    <property type="match status" value="1"/>
</dbReference>
<evidence type="ECO:0000313" key="2">
    <source>
        <dbReference type="Proteomes" id="UP000182063"/>
    </source>
</evidence>
<protein>
    <recommendedName>
        <fullName evidence="3">Protein ImuA</fullName>
    </recommendedName>
</protein>
<keyword evidence="2" id="KW-1185">Reference proteome</keyword>
<dbReference type="EMBL" id="CP018221">
    <property type="protein sequence ID" value="API58392.1"/>
    <property type="molecule type" value="Genomic_DNA"/>
</dbReference>
<dbReference type="InterPro" id="IPR027417">
    <property type="entry name" value="P-loop_NTPase"/>
</dbReference>
<gene>
    <name evidence="1" type="ORF">BSL82_02955</name>
</gene>
<dbReference type="InterPro" id="IPR017026">
    <property type="entry name" value="ImuA"/>
</dbReference>
<dbReference type="Proteomes" id="UP000182063">
    <property type="component" value="Chromosome"/>
</dbReference>
<evidence type="ECO:0000313" key="1">
    <source>
        <dbReference type="EMBL" id="API58392.1"/>
    </source>
</evidence>
<dbReference type="RefSeq" id="WP_072595965.1">
    <property type="nucleotide sequence ID" value="NZ_CP018221.1"/>
</dbReference>
<evidence type="ECO:0008006" key="3">
    <source>
        <dbReference type="Google" id="ProtNLM"/>
    </source>
</evidence>
<organism evidence="1 2">
    <name type="scientific">Tardibacter chloracetimidivorans</name>
    <dbReference type="NCBI Taxonomy" id="1921510"/>
    <lineage>
        <taxon>Bacteria</taxon>
        <taxon>Pseudomonadati</taxon>
        <taxon>Pseudomonadota</taxon>
        <taxon>Alphaproteobacteria</taxon>
        <taxon>Sphingomonadales</taxon>
        <taxon>Sphingomonadaceae</taxon>
        <taxon>Tardibacter</taxon>
    </lineage>
</organism>
<dbReference type="KEGG" id="sphj:BSL82_02955"/>
<dbReference type="AlphaFoldDB" id="A0A1L3ZRY2"/>
<reference evidence="2" key="1">
    <citation type="submission" date="2016-11" db="EMBL/GenBank/DDBJ databases">
        <title>Complete Genome Sequence of alachlor-degrading Sphingomonas sp. strain JJ-A5.</title>
        <authorList>
            <person name="Lee H."/>
            <person name="Ka J.-O."/>
        </authorList>
    </citation>
    <scope>NUCLEOTIDE SEQUENCE [LARGE SCALE GENOMIC DNA]</scope>
    <source>
        <strain evidence="2">JJ-A5</strain>
    </source>
</reference>
<accession>A0A1L3ZRY2</accession>
<dbReference type="PIRSF" id="PIRSF034285">
    <property type="entry name" value="UCP034285"/>
    <property type="match status" value="1"/>
</dbReference>
<dbReference type="STRING" id="1921510.BSL82_02955"/>
<name>A0A1L3ZRY2_9SPHN</name>
<dbReference type="Gene3D" id="3.40.50.300">
    <property type="entry name" value="P-loop containing nucleotide triphosphate hydrolases"/>
    <property type="match status" value="1"/>
</dbReference>
<proteinExistence type="predicted"/>